<evidence type="ECO:0000256" key="4">
    <source>
        <dbReference type="ARBA" id="ARBA00022989"/>
    </source>
</evidence>
<dbReference type="GeneID" id="14211269"/>
<dbReference type="InParanoid" id="L0A8Q7"/>
<dbReference type="GO" id="GO:0005886">
    <property type="term" value="C:plasma membrane"/>
    <property type="evidence" value="ECO:0007669"/>
    <property type="project" value="UniProtKB-SubCell"/>
</dbReference>
<dbReference type="GO" id="GO:0004190">
    <property type="term" value="F:aspartic-type endopeptidase activity"/>
    <property type="evidence" value="ECO:0007669"/>
    <property type="project" value="InterPro"/>
</dbReference>
<dbReference type="InterPro" id="IPR052218">
    <property type="entry name" value="Preflagellin_Peptidase"/>
</dbReference>
<feature type="transmembrane region" description="Helical" evidence="6">
    <location>
        <begin position="6"/>
        <end position="27"/>
    </location>
</feature>
<dbReference type="Pfam" id="PF01478">
    <property type="entry name" value="Peptidase_A24"/>
    <property type="match status" value="1"/>
</dbReference>
<evidence type="ECO:0000259" key="7">
    <source>
        <dbReference type="Pfam" id="PF01478"/>
    </source>
</evidence>
<gene>
    <name evidence="8" type="ordered locus">Calag_0008</name>
</gene>
<dbReference type="PANTHER" id="PTHR36506">
    <property type="entry name" value="PREFLAGELLIN PEPTIDASE"/>
    <property type="match status" value="1"/>
</dbReference>
<accession>L0A8Q7</accession>
<dbReference type="OrthoDB" id="382911at2157"/>
<keyword evidence="9" id="KW-1185">Reference proteome</keyword>
<evidence type="ECO:0000256" key="5">
    <source>
        <dbReference type="ARBA" id="ARBA00023136"/>
    </source>
</evidence>
<dbReference type="PANTHER" id="PTHR36506:SF1">
    <property type="entry name" value="PREFLAGELLIN PEPTIDASE"/>
    <property type="match status" value="1"/>
</dbReference>
<feature type="transmembrane region" description="Helical" evidence="6">
    <location>
        <begin position="196"/>
        <end position="216"/>
    </location>
</feature>
<evidence type="ECO:0000256" key="3">
    <source>
        <dbReference type="ARBA" id="ARBA00022692"/>
    </source>
</evidence>
<evidence type="ECO:0000256" key="6">
    <source>
        <dbReference type="SAM" id="Phobius"/>
    </source>
</evidence>
<sequence precursor="true">MIILKVMQYFLIMLAFAIFIPASILDIKYREVPLWLWYVGSKIGIVFSLISFSFYYSIQTLVIYYLISIFSVLGLFIAYIIGHMGAGDMWASIFLALSLPINPFGGIFPPIILTLLIASILELITRTFLTLRECKGFNKRCFSAAPIKARDLLSMKKYKWYFAQTSTKNISVDEPHETIIEECNGNLDNIVWAQPGLPYILFILISLPVSLILGAII</sequence>
<feature type="transmembrane region" description="Helical" evidence="6">
    <location>
        <begin position="34"/>
        <end position="56"/>
    </location>
</feature>
<dbReference type="RefSeq" id="WP_015231702.1">
    <property type="nucleotide sequence ID" value="NC_019791.1"/>
</dbReference>
<feature type="transmembrane region" description="Helical" evidence="6">
    <location>
        <begin position="62"/>
        <end position="81"/>
    </location>
</feature>
<dbReference type="eggNOG" id="arCOG02298">
    <property type="taxonomic scope" value="Archaea"/>
</dbReference>
<dbReference type="STRING" id="1056495.Calag_0008"/>
<keyword evidence="3 6" id="KW-0812">Transmembrane</keyword>
<evidence type="ECO:0000313" key="9">
    <source>
        <dbReference type="Proteomes" id="UP000010469"/>
    </source>
</evidence>
<reference evidence="9" key="1">
    <citation type="submission" date="2012-03" db="EMBL/GenBank/DDBJ databases">
        <title>Complete genome of Caldisphaera lagunensis DSM 15908.</title>
        <authorList>
            <person name="Lucas S."/>
            <person name="Copeland A."/>
            <person name="Lapidus A."/>
            <person name="Glavina del Rio T."/>
            <person name="Dalin E."/>
            <person name="Tice H."/>
            <person name="Bruce D."/>
            <person name="Goodwin L."/>
            <person name="Pitluck S."/>
            <person name="Peters L."/>
            <person name="Mikhailova N."/>
            <person name="Teshima H."/>
            <person name="Kyrpides N."/>
            <person name="Mavromatis K."/>
            <person name="Ivanova N."/>
            <person name="Brettin T."/>
            <person name="Detter J.C."/>
            <person name="Han C."/>
            <person name="Larimer F."/>
            <person name="Land M."/>
            <person name="Hauser L."/>
            <person name="Markowitz V."/>
            <person name="Cheng J.-F."/>
            <person name="Hugenholtz P."/>
            <person name="Woyke T."/>
            <person name="Wu D."/>
            <person name="Spring S."/>
            <person name="Schroeder M."/>
            <person name="Brambilla E."/>
            <person name="Klenk H.-P."/>
            <person name="Eisen J.A."/>
        </authorList>
    </citation>
    <scope>NUCLEOTIDE SEQUENCE [LARGE SCALE GENOMIC DNA]</scope>
    <source>
        <strain evidence="9">DSM 15908 / JCM 11604 / IC-154</strain>
    </source>
</reference>
<dbReference type="InterPro" id="IPR000045">
    <property type="entry name" value="Prepilin_IV_endopep_pep"/>
</dbReference>
<dbReference type="AlphaFoldDB" id="L0A8Q7"/>
<name>L0A8Q7_CALLD</name>
<dbReference type="HOGENOM" id="CLU_1269859_0_0_2"/>
<evidence type="ECO:0000313" key="8">
    <source>
        <dbReference type="EMBL" id="AFZ69804.1"/>
    </source>
</evidence>
<comment type="subcellular location">
    <subcellularLocation>
        <location evidence="1">Cell membrane</location>
        <topology evidence="1">Multi-pass membrane protein</topology>
    </subcellularLocation>
</comment>
<evidence type="ECO:0000256" key="1">
    <source>
        <dbReference type="ARBA" id="ARBA00004651"/>
    </source>
</evidence>
<dbReference type="Proteomes" id="UP000010469">
    <property type="component" value="Chromosome"/>
</dbReference>
<keyword evidence="4 6" id="KW-1133">Transmembrane helix</keyword>
<dbReference type="Gene3D" id="1.20.120.1220">
    <property type="match status" value="1"/>
</dbReference>
<feature type="domain" description="Prepilin type IV endopeptidase peptidase" evidence="7">
    <location>
        <begin position="14"/>
        <end position="124"/>
    </location>
</feature>
<dbReference type="EMBL" id="CP003378">
    <property type="protein sequence ID" value="AFZ69804.1"/>
    <property type="molecule type" value="Genomic_DNA"/>
</dbReference>
<dbReference type="KEGG" id="clg:Calag_0008"/>
<evidence type="ECO:0000256" key="2">
    <source>
        <dbReference type="ARBA" id="ARBA00022475"/>
    </source>
</evidence>
<protein>
    <submittedName>
        <fullName evidence="8">Type IV leader peptidase</fullName>
    </submittedName>
</protein>
<proteinExistence type="predicted"/>
<feature type="transmembrane region" description="Helical" evidence="6">
    <location>
        <begin position="93"/>
        <end position="121"/>
    </location>
</feature>
<keyword evidence="5 6" id="KW-0472">Membrane</keyword>
<keyword evidence="2" id="KW-1003">Cell membrane</keyword>
<organism evidence="8 9">
    <name type="scientific">Caldisphaera lagunensis (strain DSM 15908 / JCM 11604 / ANMR 0165 / IC-154)</name>
    <dbReference type="NCBI Taxonomy" id="1056495"/>
    <lineage>
        <taxon>Archaea</taxon>
        <taxon>Thermoproteota</taxon>
        <taxon>Thermoprotei</taxon>
        <taxon>Acidilobales</taxon>
        <taxon>Caldisphaeraceae</taxon>
        <taxon>Caldisphaera</taxon>
    </lineage>
</organism>